<dbReference type="InterPro" id="IPR045886">
    <property type="entry name" value="ThiF/MoeB/HesA"/>
</dbReference>
<feature type="domain" description="THIF-type NAD/FAD binding fold" evidence="1">
    <location>
        <begin position="20"/>
        <end position="156"/>
    </location>
</feature>
<protein>
    <submittedName>
        <fullName evidence="2">Molybdopterin/thiamine biosynthesis adenylyltransferase</fullName>
    </submittedName>
</protein>
<dbReference type="PANTHER" id="PTHR43267:SF1">
    <property type="entry name" value="TRNA THREONYLCARBAMOYLADENOSINE DEHYDRATASE"/>
    <property type="match status" value="1"/>
</dbReference>
<reference evidence="2 3" key="1">
    <citation type="submission" date="2020-07" db="EMBL/GenBank/DDBJ databases">
        <title>Sequencing the genomes of 1000 actinobacteria strains.</title>
        <authorList>
            <person name="Klenk H.-P."/>
        </authorList>
    </citation>
    <scope>NUCLEOTIDE SEQUENCE [LARGE SCALE GENOMIC DNA]</scope>
    <source>
        <strain evidence="2 3">DSM 45975</strain>
    </source>
</reference>
<name>A0A839E5K9_9PSEU</name>
<dbReference type="GO" id="GO:0061504">
    <property type="term" value="P:cyclic threonylcarbamoyladenosine biosynthetic process"/>
    <property type="evidence" value="ECO:0007669"/>
    <property type="project" value="TreeGrafter"/>
</dbReference>
<dbReference type="GO" id="GO:0016779">
    <property type="term" value="F:nucleotidyltransferase activity"/>
    <property type="evidence" value="ECO:0007669"/>
    <property type="project" value="UniProtKB-KW"/>
</dbReference>
<dbReference type="AlphaFoldDB" id="A0A839E5K9"/>
<dbReference type="GO" id="GO:0008641">
    <property type="term" value="F:ubiquitin-like modifier activating enzyme activity"/>
    <property type="evidence" value="ECO:0007669"/>
    <property type="project" value="InterPro"/>
</dbReference>
<comment type="caution">
    <text evidence="2">The sequence shown here is derived from an EMBL/GenBank/DDBJ whole genome shotgun (WGS) entry which is preliminary data.</text>
</comment>
<evidence type="ECO:0000313" key="3">
    <source>
        <dbReference type="Proteomes" id="UP000569329"/>
    </source>
</evidence>
<sequence>MGTLTAEDFYQEFTRRNQGIVTERTQEALGRSRVLIAGCGSTGGAAVEPLVRIGVQKFSLADNGEFELNNLNRQHARYSDLQRNKADVAAQRAQEINPHADVLVEPSGINAENVARLTDGAELVIDGVDVTDMRGWHAKLMLHQTAAAAGKPVLSGYDMAGVQYVRYYDYRSGGTAPLQGKIRGSDLKKSDPWRLLIRVIPIRTIPLEMIESVRPNLGNPDYHVPQLVYTSQLFGALISHMSAEILSGRKPRPEVVIDLHDIVRRRPARARVAGRRALELARAGADILRLFSGASAEKTPTIAR</sequence>
<dbReference type="InterPro" id="IPR035985">
    <property type="entry name" value="Ubiquitin-activating_enz"/>
</dbReference>
<dbReference type="EMBL" id="JACGWZ010000006">
    <property type="protein sequence ID" value="MBA8826611.1"/>
    <property type="molecule type" value="Genomic_DNA"/>
</dbReference>
<keyword evidence="3" id="KW-1185">Reference proteome</keyword>
<organism evidence="2 3">
    <name type="scientific">Halosaccharopolyspora lacisalsi</name>
    <dbReference type="NCBI Taxonomy" id="1000566"/>
    <lineage>
        <taxon>Bacteria</taxon>
        <taxon>Bacillati</taxon>
        <taxon>Actinomycetota</taxon>
        <taxon>Actinomycetes</taxon>
        <taxon>Pseudonocardiales</taxon>
        <taxon>Pseudonocardiaceae</taxon>
        <taxon>Halosaccharopolyspora</taxon>
    </lineage>
</organism>
<dbReference type="InterPro" id="IPR000594">
    <property type="entry name" value="ThiF_NAD_FAD-bd"/>
</dbReference>
<dbReference type="Proteomes" id="UP000569329">
    <property type="component" value="Unassembled WGS sequence"/>
</dbReference>
<accession>A0A839E5K9</accession>
<gene>
    <name evidence="2" type="ORF">FHX42_003990</name>
</gene>
<dbReference type="GO" id="GO:0061503">
    <property type="term" value="F:tRNA threonylcarbamoyladenosine dehydratase"/>
    <property type="evidence" value="ECO:0007669"/>
    <property type="project" value="TreeGrafter"/>
</dbReference>
<dbReference type="Gene3D" id="3.40.50.720">
    <property type="entry name" value="NAD(P)-binding Rossmann-like Domain"/>
    <property type="match status" value="1"/>
</dbReference>
<evidence type="ECO:0000259" key="1">
    <source>
        <dbReference type="Pfam" id="PF00899"/>
    </source>
</evidence>
<dbReference type="SUPFAM" id="SSF69572">
    <property type="entry name" value="Activating enzymes of the ubiquitin-like proteins"/>
    <property type="match status" value="1"/>
</dbReference>
<keyword evidence="2" id="KW-0548">Nucleotidyltransferase</keyword>
<evidence type="ECO:0000313" key="2">
    <source>
        <dbReference type="EMBL" id="MBA8826611.1"/>
    </source>
</evidence>
<proteinExistence type="predicted"/>
<dbReference type="RefSeq" id="WP_182545835.1">
    <property type="nucleotide sequence ID" value="NZ_JACGWZ010000006.1"/>
</dbReference>
<keyword evidence="2" id="KW-0808">Transferase</keyword>
<dbReference type="PANTHER" id="PTHR43267">
    <property type="entry name" value="TRNA THREONYLCARBAMOYLADENOSINE DEHYDRATASE"/>
    <property type="match status" value="1"/>
</dbReference>
<dbReference type="Pfam" id="PF00899">
    <property type="entry name" value="ThiF"/>
    <property type="match status" value="1"/>
</dbReference>